<accession>A0A645I0K8</accession>
<name>A0A645I0K8_9ZZZZ</name>
<keyword evidence="1" id="KW-1133">Transmembrane helix</keyword>
<comment type="caution">
    <text evidence="2">The sequence shown here is derived from an EMBL/GenBank/DDBJ whole genome shotgun (WGS) entry which is preliminary data.</text>
</comment>
<dbReference type="AlphaFoldDB" id="A0A645I0K8"/>
<gene>
    <name evidence="2" type="ORF">SDC9_191540</name>
</gene>
<sequence>MRSRITIPAMGVSLVSDKFVRLVISSFVTLTTSTLLPLFISDFSASGISSCNTFSGAPITSVPPSLKVIAAHFLSEENETLEYTVQALLSLKYSFSA</sequence>
<feature type="transmembrane region" description="Helical" evidence="1">
    <location>
        <begin position="20"/>
        <end position="40"/>
    </location>
</feature>
<evidence type="ECO:0000256" key="1">
    <source>
        <dbReference type="SAM" id="Phobius"/>
    </source>
</evidence>
<protein>
    <submittedName>
        <fullName evidence="2">Uncharacterized protein</fullName>
    </submittedName>
</protein>
<proteinExistence type="predicted"/>
<reference evidence="2" key="1">
    <citation type="submission" date="2019-08" db="EMBL/GenBank/DDBJ databases">
        <authorList>
            <person name="Kucharzyk K."/>
            <person name="Murdoch R.W."/>
            <person name="Higgins S."/>
            <person name="Loffler F."/>
        </authorList>
    </citation>
    <scope>NUCLEOTIDE SEQUENCE</scope>
</reference>
<organism evidence="2">
    <name type="scientific">bioreactor metagenome</name>
    <dbReference type="NCBI Taxonomy" id="1076179"/>
    <lineage>
        <taxon>unclassified sequences</taxon>
        <taxon>metagenomes</taxon>
        <taxon>ecological metagenomes</taxon>
    </lineage>
</organism>
<keyword evidence="1" id="KW-0812">Transmembrane</keyword>
<keyword evidence="1" id="KW-0472">Membrane</keyword>
<evidence type="ECO:0000313" key="2">
    <source>
        <dbReference type="EMBL" id="MPN43979.1"/>
    </source>
</evidence>
<dbReference type="EMBL" id="VSSQ01102755">
    <property type="protein sequence ID" value="MPN43979.1"/>
    <property type="molecule type" value="Genomic_DNA"/>
</dbReference>